<accession>A0A5C7IB56</accession>
<proteinExistence type="predicted"/>
<reference evidence="2" key="1">
    <citation type="journal article" date="2019" name="Gigascience">
        <title>De novo genome assembly of the endangered Acer yangbiense, a plant species with extremely small populations endemic to Yunnan Province, China.</title>
        <authorList>
            <person name="Yang J."/>
            <person name="Wariss H.M."/>
            <person name="Tao L."/>
            <person name="Zhang R."/>
            <person name="Yun Q."/>
            <person name="Hollingsworth P."/>
            <person name="Dao Z."/>
            <person name="Luo G."/>
            <person name="Guo H."/>
            <person name="Ma Y."/>
            <person name="Sun W."/>
        </authorList>
    </citation>
    <scope>NUCLEOTIDE SEQUENCE [LARGE SCALE GENOMIC DNA]</scope>
    <source>
        <strain evidence="2">cv. Malutang</strain>
    </source>
</reference>
<name>A0A5C7IB56_9ROSI</name>
<evidence type="ECO:0000313" key="2">
    <source>
        <dbReference type="Proteomes" id="UP000323000"/>
    </source>
</evidence>
<dbReference type="OrthoDB" id="3352408at2759"/>
<dbReference type="AlphaFoldDB" id="A0A5C7IB56"/>
<comment type="caution">
    <text evidence="1">The sequence shown here is derived from an EMBL/GenBank/DDBJ whole genome shotgun (WGS) entry which is preliminary data.</text>
</comment>
<keyword evidence="2" id="KW-1185">Reference proteome</keyword>
<protein>
    <submittedName>
        <fullName evidence="1">Uncharacterized protein</fullName>
    </submittedName>
</protein>
<organism evidence="1 2">
    <name type="scientific">Acer yangbiense</name>
    <dbReference type="NCBI Taxonomy" id="1000413"/>
    <lineage>
        <taxon>Eukaryota</taxon>
        <taxon>Viridiplantae</taxon>
        <taxon>Streptophyta</taxon>
        <taxon>Embryophyta</taxon>
        <taxon>Tracheophyta</taxon>
        <taxon>Spermatophyta</taxon>
        <taxon>Magnoliopsida</taxon>
        <taxon>eudicotyledons</taxon>
        <taxon>Gunneridae</taxon>
        <taxon>Pentapetalae</taxon>
        <taxon>rosids</taxon>
        <taxon>malvids</taxon>
        <taxon>Sapindales</taxon>
        <taxon>Sapindaceae</taxon>
        <taxon>Hippocastanoideae</taxon>
        <taxon>Acereae</taxon>
        <taxon>Acer</taxon>
    </lineage>
</organism>
<gene>
    <name evidence="1" type="ORF">EZV62_007197</name>
</gene>
<sequence>MTLHVRKPSAEIVLDDQEENVSMLKIRQRRWRVAFRAIYFTRVLASLTRKVLDHNNGLLRHSRSYIAVNVNPGNDPLETQSFPAVDMKMISEMAREKSFESLRELGGVKQVAQVLESDPKSGVGGNGADLERRRKNLVLSHDFTC</sequence>
<dbReference type="Proteomes" id="UP000323000">
    <property type="component" value="Chromosome 3"/>
</dbReference>
<dbReference type="EMBL" id="VAHF01000003">
    <property type="protein sequence ID" value="TXG65922.1"/>
    <property type="molecule type" value="Genomic_DNA"/>
</dbReference>
<evidence type="ECO:0000313" key="1">
    <source>
        <dbReference type="EMBL" id="TXG65922.1"/>
    </source>
</evidence>